<feature type="region of interest" description="Disordered" evidence="6">
    <location>
        <begin position="156"/>
        <end position="201"/>
    </location>
</feature>
<proteinExistence type="inferred from homology"/>
<accession>A0A194XRM7</accession>
<keyword evidence="3 5" id="KW-0690">Ribosome biogenesis</keyword>
<dbReference type="AlphaFoldDB" id="A0A194XRM7"/>
<dbReference type="OrthoDB" id="28455at2759"/>
<comment type="subcellular location">
    <subcellularLocation>
        <location evidence="1 5">Nucleus</location>
    </subcellularLocation>
</comment>
<dbReference type="GeneID" id="28822503"/>
<reference evidence="7 8" key="1">
    <citation type="submission" date="2015-10" db="EMBL/GenBank/DDBJ databases">
        <title>Full genome of DAOMC 229536 Phialocephala scopiformis, a fungal endophyte of spruce producing the potent anti-insectan compound rugulosin.</title>
        <authorList>
            <consortium name="DOE Joint Genome Institute"/>
            <person name="Walker A.K."/>
            <person name="Frasz S.L."/>
            <person name="Seifert K.A."/>
            <person name="Miller J.D."/>
            <person name="Mondo S.J."/>
            <person name="Labutti K."/>
            <person name="Lipzen A."/>
            <person name="Dockter R."/>
            <person name="Kennedy M."/>
            <person name="Grigoriev I.V."/>
            <person name="Spatafora J.W."/>
        </authorList>
    </citation>
    <scope>NUCLEOTIDE SEQUENCE [LARGE SCALE GENOMIC DNA]</scope>
    <source>
        <strain evidence="7 8">CBS 120377</strain>
    </source>
</reference>
<evidence type="ECO:0000313" key="8">
    <source>
        <dbReference type="Proteomes" id="UP000070700"/>
    </source>
</evidence>
<dbReference type="InterPro" id="IPR007023">
    <property type="entry name" value="Ribosom_reg"/>
</dbReference>
<evidence type="ECO:0000256" key="4">
    <source>
        <dbReference type="ARBA" id="ARBA00023242"/>
    </source>
</evidence>
<dbReference type="GO" id="GO:0042254">
    <property type="term" value="P:ribosome biogenesis"/>
    <property type="evidence" value="ECO:0007669"/>
    <property type="project" value="UniProtKB-KW"/>
</dbReference>
<gene>
    <name evidence="7" type="ORF">LY89DRAFT_664501</name>
</gene>
<keyword evidence="8" id="KW-1185">Reference proteome</keyword>
<dbReference type="STRING" id="149040.A0A194XRM7"/>
<comment type="similarity">
    <text evidence="2 5">Belongs to the RRS1 family.</text>
</comment>
<comment type="function">
    <text evidence="5">Involved in ribosomal large subunit assembly.</text>
</comment>
<evidence type="ECO:0000256" key="1">
    <source>
        <dbReference type="ARBA" id="ARBA00004123"/>
    </source>
</evidence>
<keyword evidence="4 5" id="KW-0539">Nucleus</keyword>
<dbReference type="FunCoup" id="A0A194XRM7">
    <property type="interactions" value="584"/>
</dbReference>
<feature type="compositionally biased region" description="Basic and acidic residues" evidence="6">
    <location>
        <begin position="156"/>
        <end position="191"/>
    </location>
</feature>
<protein>
    <recommendedName>
        <fullName evidence="5">Ribosome biogenesis regulatory protein</fullName>
    </recommendedName>
</protein>
<sequence length="201" mass="22400">MADSEPKGPSRLPVVVNKATPYTFDLGLLLASDPNPLLLTSPENLNDDLAATARDGAQALLNQLLSTCPITNTPNGVLLSLPGIETRLPREKPLPPPKAQTTWEKFAAKKGIKSKSAEAKKKMVYDDATGEWVPKWGYKGINKKADEAWIVEVDEKKERERKEGAQVQGDGRRERKEKVRRNERLQRANERKQKKNHGGRG</sequence>
<organism evidence="7 8">
    <name type="scientific">Mollisia scopiformis</name>
    <name type="common">Conifer needle endophyte fungus</name>
    <name type="synonym">Phialocephala scopiformis</name>
    <dbReference type="NCBI Taxonomy" id="149040"/>
    <lineage>
        <taxon>Eukaryota</taxon>
        <taxon>Fungi</taxon>
        <taxon>Dikarya</taxon>
        <taxon>Ascomycota</taxon>
        <taxon>Pezizomycotina</taxon>
        <taxon>Leotiomycetes</taxon>
        <taxon>Helotiales</taxon>
        <taxon>Mollisiaceae</taxon>
        <taxon>Mollisia</taxon>
    </lineage>
</organism>
<dbReference type="Proteomes" id="UP000070700">
    <property type="component" value="Unassembled WGS sequence"/>
</dbReference>
<dbReference type="EMBL" id="KQ947406">
    <property type="protein sequence ID" value="KUJ22704.1"/>
    <property type="molecule type" value="Genomic_DNA"/>
</dbReference>
<dbReference type="KEGG" id="psco:LY89DRAFT_664501"/>
<evidence type="ECO:0000256" key="5">
    <source>
        <dbReference type="RuleBase" id="RU364132"/>
    </source>
</evidence>
<evidence type="ECO:0000313" key="7">
    <source>
        <dbReference type="EMBL" id="KUJ22704.1"/>
    </source>
</evidence>
<evidence type="ECO:0000256" key="2">
    <source>
        <dbReference type="ARBA" id="ARBA00010077"/>
    </source>
</evidence>
<evidence type="ECO:0000256" key="6">
    <source>
        <dbReference type="SAM" id="MobiDB-lite"/>
    </source>
</evidence>
<name>A0A194XRM7_MOLSC</name>
<dbReference type="GO" id="GO:0005634">
    <property type="term" value="C:nucleus"/>
    <property type="evidence" value="ECO:0007669"/>
    <property type="project" value="UniProtKB-SubCell"/>
</dbReference>
<feature type="compositionally biased region" description="Basic residues" evidence="6">
    <location>
        <begin position="192"/>
        <end position="201"/>
    </location>
</feature>
<dbReference type="RefSeq" id="XP_018077059.1">
    <property type="nucleotide sequence ID" value="XM_018212777.1"/>
</dbReference>
<dbReference type="InParanoid" id="A0A194XRM7"/>
<evidence type="ECO:0000256" key="3">
    <source>
        <dbReference type="ARBA" id="ARBA00022517"/>
    </source>
</evidence>
<dbReference type="Pfam" id="PF04939">
    <property type="entry name" value="RRS1"/>
    <property type="match status" value="1"/>
</dbReference>